<name>A0A2P6PJY9_ROSCH</name>
<evidence type="ECO:0000256" key="1">
    <source>
        <dbReference type="SAM" id="MobiDB-lite"/>
    </source>
</evidence>
<evidence type="ECO:0000313" key="3">
    <source>
        <dbReference type="Proteomes" id="UP000238479"/>
    </source>
</evidence>
<sequence length="54" mass="5850">MADALADMKKDGASPSEGHPTVNLKNKPTKDVHKHPDTSKPAWLLALEVVTRTT</sequence>
<keyword evidence="3" id="KW-1185">Reference proteome</keyword>
<feature type="compositionally biased region" description="Basic and acidic residues" evidence="1">
    <location>
        <begin position="1"/>
        <end position="12"/>
    </location>
</feature>
<dbReference type="STRING" id="74649.A0A2P6PJY9"/>
<organism evidence="2 3">
    <name type="scientific">Rosa chinensis</name>
    <name type="common">China rose</name>
    <dbReference type="NCBI Taxonomy" id="74649"/>
    <lineage>
        <taxon>Eukaryota</taxon>
        <taxon>Viridiplantae</taxon>
        <taxon>Streptophyta</taxon>
        <taxon>Embryophyta</taxon>
        <taxon>Tracheophyta</taxon>
        <taxon>Spermatophyta</taxon>
        <taxon>Magnoliopsida</taxon>
        <taxon>eudicotyledons</taxon>
        <taxon>Gunneridae</taxon>
        <taxon>Pentapetalae</taxon>
        <taxon>rosids</taxon>
        <taxon>fabids</taxon>
        <taxon>Rosales</taxon>
        <taxon>Rosaceae</taxon>
        <taxon>Rosoideae</taxon>
        <taxon>Rosoideae incertae sedis</taxon>
        <taxon>Rosa</taxon>
    </lineage>
</organism>
<dbReference type="AlphaFoldDB" id="A0A2P6PJY9"/>
<gene>
    <name evidence="2" type="ORF">RchiOBHm_Chr6g0248191</name>
</gene>
<feature type="compositionally biased region" description="Basic and acidic residues" evidence="1">
    <location>
        <begin position="28"/>
        <end position="38"/>
    </location>
</feature>
<dbReference type="Proteomes" id="UP000238479">
    <property type="component" value="Chromosome 6"/>
</dbReference>
<dbReference type="EMBL" id="PDCK01000044">
    <property type="protein sequence ID" value="PRQ22247.1"/>
    <property type="molecule type" value="Genomic_DNA"/>
</dbReference>
<reference evidence="2 3" key="1">
    <citation type="journal article" date="2018" name="Nat. Genet.">
        <title>The Rosa genome provides new insights in the design of modern roses.</title>
        <authorList>
            <person name="Bendahmane M."/>
        </authorList>
    </citation>
    <scope>NUCLEOTIDE SEQUENCE [LARGE SCALE GENOMIC DNA]</scope>
    <source>
        <strain evidence="3">cv. Old Blush</strain>
    </source>
</reference>
<comment type="caution">
    <text evidence="2">The sequence shown here is derived from an EMBL/GenBank/DDBJ whole genome shotgun (WGS) entry which is preliminary data.</text>
</comment>
<evidence type="ECO:0000313" key="2">
    <source>
        <dbReference type="EMBL" id="PRQ22247.1"/>
    </source>
</evidence>
<proteinExistence type="predicted"/>
<feature type="region of interest" description="Disordered" evidence="1">
    <location>
        <begin position="1"/>
        <end position="41"/>
    </location>
</feature>
<protein>
    <submittedName>
        <fullName evidence="2">Uncharacterized protein</fullName>
    </submittedName>
</protein>
<dbReference type="Gramene" id="PRQ22247">
    <property type="protein sequence ID" value="PRQ22247"/>
    <property type="gene ID" value="RchiOBHm_Chr6g0248191"/>
</dbReference>
<accession>A0A2P6PJY9</accession>